<feature type="region of interest" description="Disordered" evidence="6">
    <location>
        <begin position="305"/>
        <end position="329"/>
    </location>
</feature>
<dbReference type="Proteomes" id="UP000189935">
    <property type="component" value="Chromosome I"/>
</dbReference>
<dbReference type="FunFam" id="3.40.190.290:FF:000001">
    <property type="entry name" value="Transcriptional regulator, LysR family"/>
    <property type="match status" value="1"/>
</dbReference>
<evidence type="ECO:0000256" key="2">
    <source>
        <dbReference type="ARBA" id="ARBA00009437"/>
    </source>
</evidence>
<dbReference type="FunFam" id="1.10.10.10:FF:000001">
    <property type="entry name" value="LysR family transcriptional regulator"/>
    <property type="match status" value="1"/>
</dbReference>
<dbReference type="SUPFAM" id="SSF53850">
    <property type="entry name" value="Periplasmic binding protein-like II"/>
    <property type="match status" value="1"/>
</dbReference>
<keyword evidence="3" id="KW-0805">Transcription regulation</keyword>
<gene>
    <name evidence="8" type="ORF">SAMN05444159_5369</name>
</gene>
<comment type="function">
    <text evidence="1">NodD regulates the expression of the nodABCFE genes which encode other nodulation proteins. NodD is also a negative regulator of its own expression. Binds flavonoids as inducers.</text>
</comment>
<dbReference type="RefSeq" id="WP_079542721.1">
    <property type="nucleotide sequence ID" value="NZ_LT670844.1"/>
</dbReference>
<dbReference type="SUPFAM" id="SSF46785">
    <property type="entry name" value="Winged helix' DNA-binding domain"/>
    <property type="match status" value="1"/>
</dbReference>
<dbReference type="PROSITE" id="PS50931">
    <property type="entry name" value="HTH_LYSR"/>
    <property type="match status" value="1"/>
</dbReference>
<dbReference type="GO" id="GO:0003700">
    <property type="term" value="F:DNA-binding transcription factor activity"/>
    <property type="evidence" value="ECO:0007669"/>
    <property type="project" value="InterPro"/>
</dbReference>
<evidence type="ECO:0000256" key="3">
    <source>
        <dbReference type="ARBA" id="ARBA00023015"/>
    </source>
</evidence>
<dbReference type="GO" id="GO:0003677">
    <property type="term" value="F:DNA binding"/>
    <property type="evidence" value="ECO:0007669"/>
    <property type="project" value="UniProtKB-KW"/>
</dbReference>
<dbReference type="AlphaFoldDB" id="A0A1M6YWS4"/>
<proteinExistence type="inferred from homology"/>
<evidence type="ECO:0000256" key="4">
    <source>
        <dbReference type="ARBA" id="ARBA00023125"/>
    </source>
</evidence>
<dbReference type="InterPro" id="IPR000847">
    <property type="entry name" value="LysR_HTH_N"/>
</dbReference>
<dbReference type="InterPro" id="IPR005119">
    <property type="entry name" value="LysR_subst-bd"/>
</dbReference>
<dbReference type="InterPro" id="IPR058163">
    <property type="entry name" value="LysR-type_TF_proteobact-type"/>
</dbReference>
<feature type="compositionally biased region" description="Basic and acidic residues" evidence="6">
    <location>
        <begin position="310"/>
        <end position="321"/>
    </location>
</feature>
<dbReference type="Pfam" id="PF03466">
    <property type="entry name" value="LysR_substrate"/>
    <property type="match status" value="1"/>
</dbReference>
<dbReference type="CDD" id="cd08422">
    <property type="entry name" value="PBP2_CrgA_like"/>
    <property type="match status" value="1"/>
</dbReference>
<dbReference type="Gene3D" id="1.10.10.10">
    <property type="entry name" value="Winged helix-like DNA-binding domain superfamily/Winged helix DNA-binding domain"/>
    <property type="match status" value="1"/>
</dbReference>
<comment type="similarity">
    <text evidence="2">Belongs to the LysR transcriptional regulatory family.</text>
</comment>
<keyword evidence="4 8" id="KW-0238">DNA-binding</keyword>
<dbReference type="OrthoDB" id="9786526at2"/>
<dbReference type="PANTHER" id="PTHR30537:SF5">
    <property type="entry name" value="HTH-TYPE TRANSCRIPTIONAL ACTIVATOR TTDR-RELATED"/>
    <property type="match status" value="1"/>
</dbReference>
<reference evidence="8 9" key="1">
    <citation type="submission" date="2016-11" db="EMBL/GenBank/DDBJ databases">
        <authorList>
            <person name="Jaros S."/>
            <person name="Januszkiewicz K."/>
            <person name="Wedrychowicz H."/>
        </authorList>
    </citation>
    <scope>NUCLEOTIDE SEQUENCE [LARGE SCALE GENOMIC DNA]</scope>
    <source>
        <strain evidence="8 9">GAS499</strain>
    </source>
</reference>
<sequence>MDYLGALRMFVRAVEAGSFSKAAIATNTKTSTVSRAIASLEEDLGVSLFHRTTRRAHLTEPGATFYEHARDVLRGLEEARDAASAMEGRPQGLIRLHVPSAFARLHIMPFVPDFLAAYPDIRLDVSLTDVRVDLLSVGADLAIRIGPLIDSSLLARKLAPHRRIACASPAYLDRTSPISEPIDLLQHNCLVYTLQPTDRWFFRHQAKAGDAFEEVPVTGTLRADDSEPLRDAAVAGVGVALLPTWLVGEDIKAGRLRYLLPEWSSMIATKPGGIFGVFPPHRMVPPKVRAFLDFAQKRFGKPPYWDPDWTEDRHKTSHDVTEQDGSESV</sequence>
<evidence type="ECO:0000256" key="5">
    <source>
        <dbReference type="ARBA" id="ARBA00023163"/>
    </source>
</evidence>
<accession>A0A1M6YWS4</accession>
<evidence type="ECO:0000313" key="9">
    <source>
        <dbReference type="Proteomes" id="UP000189935"/>
    </source>
</evidence>
<organism evidence="8 9">
    <name type="scientific">Bradyrhizobium lablabi</name>
    <dbReference type="NCBI Taxonomy" id="722472"/>
    <lineage>
        <taxon>Bacteria</taxon>
        <taxon>Pseudomonadati</taxon>
        <taxon>Pseudomonadota</taxon>
        <taxon>Alphaproteobacteria</taxon>
        <taxon>Hyphomicrobiales</taxon>
        <taxon>Nitrobacteraceae</taxon>
        <taxon>Bradyrhizobium</taxon>
    </lineage>
</organism>
<feature type="domain" description="HTH lysR-type" evidence="7">
    <location>
        <begin position="1"/>
        <end position="59"/>
    </location>
</feature>
<protein>
    <submittedName>
        <fullName evidence="8">DNA-binding transcriptional regulator, LysR family</fullName>
    </submittedName>
</protein>
<dbReference type="InterPro" id="IPR036390">
    <property type="entry name" value="WH_DNA-bd_sf"/>
</dbReference>
<evidence type="ECO:0000256" key="1">
    <source>
        <dbReference type="ARBA" id="ARBA00003502"/>
    </source>
</evidence>
<name>A0A1M6YWS4_9BRAD</name>
<dbReference type="PANTHER" id="PTHR30537">
    <property type="entry name" value="HTH-TYPE TRANSCRIPTIONAL REGULATOR"/>
    <property type="match status" value="1"/>
</dbReference>
<dbReference type="Gene3D" id="3.40.190.290">
    <property type="match status" value="1"/>
</dbReference>
<dbReference type="InterPro" id="IPR036388">
    <property type="entry name" value="WH-like_DNA-bd_sf"/>
</dbReference>
<dbReference type="EMBL" id="LT670844">
    <property type="protein sequence ID" value="SHL22736.1"/>
    <property type="molecule type" value="Genomic_DNA"/>
</dbReference>
<evidence type="ECO:0000313" key="8">
    <source>
        <dbReference type="EMBL" id="SHL22736.1"/>
    </source>
</evidence>
<evidence type="ECO:0000259" key="7">
    <source>
        <dbReference type="PROSITE" id="PS50931"/>
    </source>
</evidence>
<keyword evidence="5" id="KW-0804">Transcription</keyword>
<dbReference type="Pfam" id="PF00126">
    <property type="entry name" value="HTH_1"/>
    <property type="match status" value="1"/>
</dbReference>
<evidence type="ECO:0000256" key="6">
    <source>
        <dbReference type="SAM" id="MobiDB-lite"/>
    </source>
</evidence>